<sequence length="61" mass="6263">MPAEISGSALRSATQAEISAACTLPETYADFSCSQVHDESRRVSSRTAQVAGAETGTATDA</sequence>
<accession>A0A6L5Z6M5</accession>
<name>A0A6L5Z6M5_9RHOB</name>
<keyword evidence="3" id="KW-1185">Reference proteome</keyword>
<proteinExistence type="predicted"/>
<evidence type="ECO:0000256" key="1">
    <source>
        <dbReference type="SAM" id="MobiDB-lite"/>
    </source>
</evidence>
<gene>
    <name evidence="2" type="ORF">GE300_22055</name>
</gene>
<comment type="caution">
    <text evidence="2">The sequence shown here is derived from an EMBL/GenBank/DDBJ whole genome shotgun (WGS) entry which is preliminary data.</text>
</comment>
<feature type="region of interest" description="Disordered" evidence="1">
    <location>
        <begin position="39"/>
        <end position="61"/>
    </location>
</feature>
<reference evidence="2 3" key="1">
    <citation type="submission" date="2019-10" db="EMBL/GenBank/DDBJ databases">
        <title>Cognatihalovulum marinum gen. nov. sp. nov., a new member of the family Rhodobacteraceae isolated from deep seawater of the Northwest Indian Ocean.</title>
        <authorList>
            <person name="Ruan C."/>
            <person name="Wang J."/>
            <person name="Zheng X."/>
            <person name="Song L."/>
            <person name="Zhu Y."/>
            <person name="Huang Y."/>
            <person name="Lu Z."/>
            <person name="Du W."/>
            <person name="Huang L."/>
            <person name="Dai X."/>
        </authorList>
    </citation>
    <scope>NUCLEOTIDE SEQUENCE [LARGE SCALE GENOMIC DNA]</scope>
    <source>
        <strain evidence="2 3">2CG4</strain>
    </source>
</reference>
<protein>
    <submittedName>
        <fullName evidence="2">Uncharacterized protein</fullName>
    </submittedName>
</protein>
<dbReference type="AlphaFoldDB" id="A0A6L5Z6M5"/>
<dbReference type="EMBL" id="WIND01000073">
    <property type="protein sequence ID" value="MSU92216.1"/>
    <property type="molecule type" value="Genomic_DNA"/>
</dbReference>
<dbReference type="Proteomes" id="UP000474957">
    <property type="component" value="Unassembled WGS sequence"/>
</dbReference>
<evidence type="ECO:0000313" key="2">
    <source>
        <dbReference type="EMBL" id="MSU92216.1"/>
    </source>
</evidence>
<evidence type="ECO:0000313" key="3">
    <source>
        <dbReference type="Proteomes" id="UP000474957"/>
    </source>
</evidence>
<organism evidence="2 3">
    <name type="scientific">Halovulum marinum</name>
    <dbReference type="NCBI Taxonomy" id="2662447"/>
    <lineage>
        <taxon>Bacteria</taxon>
        <taxon>Pseudomonadati</taxon>
        <taxon>Pseudomonadota</taxon>
        <taxon>Alphaproteobacteria</taxon>
        <taxon>Rhodobacterales</taxon>
        <taxon>Paracoccaceae</taxon>
        <taxon>Halovulum</taxon>
    </lineage>
</organism>